<proteinExistence type="predicted"/>
<dbReference type="Proteomes" id="UP000002029">
    <property type="component" value="Chromosome"/>
</dbReference>
<evidence type="ECO:0000313" key="2">
    <source>
        <dbReference type="Proteomes" id="UP000002029"/>
    </source>
</evidence>
<sequence length="34" mass="3611">MGPNHKFGLSEGMEHVGMTAPASAVTNIISRTIR</sequence>
<keyword evidence="2" id="KW-1185">Reference proteome</keyword>
<dbReference type="EMBL" id="CP001814">
    <property type="protein sequence ID" value="ACZ84622.1"/>
    <property type="molecule type" value="Genomic_DNA"/>
</dbReference>
<reference evidence="1 2" key="1">
    <citation type="journal article" date="2010" name="Stand. Genomic Sci.">
        <title>Complete genome sequence of Streptosporangium roseum type strain (NI 9100).</title>
        <authorList>
            <person name="Nolan M."/>
            <person name="Sikorski J."/>
            <person name="Jando M."/>
            <person name="Lucas S."/>
            <person name="Lapidus A."/>
            <person name="Glavina Del Rio T."/>
            <person name="Chen F."/>
            <person name="Tice H."/>
            <person name="Pitluck S."/>
            <person name="Cheng J.F."/>
            <person name="Chertkov O."/>
            <person name="Sims D."/>
            <person name="Meincke L."/>
            <person name="Brettin T."/>
            <person name="Han C."/>
            <person name="Detter J.C."/>
            <person name="Bruce D."/>
            <person name="Goodwin L."/>
            <person name="Land M."/>
            <person name="Hauser L."/>
            <person name="Chang Y.J."/>
            <person name="Jeffries C.D."/>
            <person name="Ivanova N."/>
            <person name="Mavromatis K."/>
            <person name="Mikhailova N."/>
            <person name="Chen A."/>
            <person name="Palaniappan K."/>
            <person name="Chain P."/>
            <person name="Rohde M."/>
            <person name="Goker M."/>
            <person name="Bristow J."/>
            <person name="Eisen J.A."/>
            <person name="Markowitz V."/>
            <person name="Hugenholtz P."/>
            <person name="Kyrpides N.C."/>
            <person name="Klenk H.P."/>
        </authorList>
    </citation>
    <scope>NUCLEOTIDE SEQUENCE [LARGE SCALE GENOMIC DNA]</scope>
    <source>
        <strain evidence="2">ATCC 12428 / DSM 43021 / JCM 3005 / NI 9100</strain>
    </source>
</reference>
<evidence type="ECO:0000313" key="1">
    <source>
        <dbReference type="EMBL" id="ACZ84622.1"/>
    </source>
</evidence>
<dbReference type="HOGENOM" id="CLU_3376397_0_0_11"/>
<name>D2ARU3_STRRD</name>
<dbReference type="AlphaFoldDB" id="D2ARU3"/>
<dbReference type="KEGG" id="sro:Sros_1631"/>
<accession>D2ARU3</accession>
<organism evidence="1 2">
    <name type="scientific">Streptosporangium roseum (strain ATCC 12428 / DSM 43021 / JCM 3005 / KCTC 9067 / NCIMB 10171 / NRRL 2505 / NI 9100)</name>
    <dbReference type="NCBI Taxonomy" id="479432"/>
    <lineage>
        <taxon>Bacteria</taxon>
        <taxon>Bacillati</taxon>
        <taxon>Actinomycetota</taxon>
        <taxon>Actinomycetes</taxon>
        <taxon>Streptosporangiales</taxon>
        <taxon>Streptosporangiaceae</taxon>
        <taxon>Streptosporangium</taxon>
    </lineage>
</organism>
<gene>
    <name evidence="1" type="ordered locus">Sros_1631</name>
</gene>
<protein>
    <submittedName>
        <fullName evidence="1">Uncharacterized protein</fullName>
    </submittedName>
</protein>